<keyword evidence="9" id="KW-1185">Reference proteome</keyword>
<evidence type="ECO:0000259" key="7">
    <source>
        <dbReference type="PROSITE" id="PS51755"/>
    </source>
</evidence>
<dbReference type="Gene3D" id="1.10.10.10">
    <property type="entry name" value="Winged helix-like DNA-binding domain superfamily/Winged helix DNA-binding domain"/>
    <property type="match status" value="1"/>
</dbReference>
<dbReference type="InterPro" id="IPR005158">
    <property type="entry name" value="BTAD"/>
</dbReference>
<dbReference type="InterPro" id="IPR027417">
    <property type="entry name" value="P-loop_NTPase"/>
</dbReference>
<dbReference type="InterPro" id="IPR001054">
    <property type="entry name" value="A/G_cyclase"/>
</dbReference>
<dbReference type="SMART" id="SM01043">
    <property type="entry name" value="BTAD"/>
    <property type="match status" value="1"/>
</dbReference>
<dbReference type="Pfam" id="PF03704">
    <property type="entry name" value="BTAD"/>
    <property type="match status" value="1"/>
</dbReference>
<dbReference type="SUPFAM" id="SSF46894">
    <property type="entry name" value="C-terminal effector domain of the bipartite response regulators"/>
    <property type="match status" value="1"/>
</dbReference>
<dbReference type="CDD" id="cd15831">
    <property type="entry name" value="BTAD"/>
    <property type="match status" value="1"/>
</dbReference>
<dbReference type="SUPFAM" id="SSF52540">
    <property type="entry name" value="P-loop containing nucleoside triphosphate hydrolases"/>
    <property type="match status" value="1"/>
</dbReference>
<comment type="similarity">
    <text evidence="1">Belongs to the AfsR/DnrI/RedD regulatory family.</text>
</comment>
<feature type="domain" description="Guanylate cyclase" evidence="6">
    <location>
        <begin position="227"/>
        <end position="341"/>
    </location>
</feature>
<dbReference type="InterPro" id="IPR041664">
    <property type="entry name" value="AAA_16"/>
</dbReference>
<dbReference type="InterPro" id="IPR001867">
    <property type="entry name" value="OmpR/PhoB-type_DNA-bd"/>
</dbReference>
<dbReference type="Gene3D" id="3.10.450.50">
    <property type="match status" value="7"/>
</dbReference>
<dbReference type="Gene3D" id="3.40.50.300">
    <property type="entry name" value="P-loop containing nucleotide triphosphate hydrolases"/>
    <property type="match status" value="1"/>
</dbReference>
<keyword evidence="3" id="KW-0067">ATP-binding</keyword>
<dbReference type="InterPro" id="IPR036388">
    <property type="entry name" value="WH-like_DNA-bd_sf"/>
</dbReference>
<evidence type="ECO:0000256" key="5">
    <source>
        <dbReference type="PROSITE-ProRule" id="PRU01091"/>
    </source>
</evidence>
<dbReference type="InterPro" id="IPR029787">
    <property type="entry name" value="Nucleotide_cyclase"/>
</dbReference>
<dbReference type="Gene3D" id="1.25.40.10">
    <property type="entry name" value="Tetratricopeptide repeat domain"/>
    <property type="match status" value="2"/>
</dbReference>
<evidence type="ECO:0000256" key="4">
    <source>
        <dbReference type="ARBA" id="ARBA00023125"/>
    </source>
</evidence>
<evidence type="ECO:0000256" key="2">
    <source>
        <dbReference type="ARBA" id="ARBA00022741"/>
    </source>
</evidence>
<dbReference type="PROSITE" id="PS50125">
    <property type="entry name" value="GUANYLATE_CYCLASE_2"/>
    <property type="match status" value="1"/>
</dbReference>
<dbReference type="Pfam" id="PF13191">
    <property type="entry name" value="AAA_16"/>
    <property type="match status" value="1"/>
</dbReference>
<keyword evidence="2" id="KW-0547">Nucleotide-binding</keyword>
<evidence type="ECO:0000259" key="6">
    <source>
        <dbReference type="PROSITE" id="PS50125"/>
    </source>
</evidence>
<organism evidence="8 9">
    <name type="scientific">Mycobacterium paraterrae</name>
    <dbReference type="NCBI Taxonomy" id="577492"/>
    <lineage>
        <taxon>Bacteria</taxon>
        <taxon>Bacillati</taxon>
        <taxon>Actinomycetota</taxon>
        <taxon>Actinomycetes</taxon>
        <taxon>Mycobacteriales</taxon>
        <taxon>Mycobacteriaceae</taxon>
        <taxon>Mycobacterium</taxon>
    </lineage>
</organism>
<evidence type="ECO:0000313" key="9">
    <source>
        <dbReference type="Proteomes" id="UP001055336"/>
    </source>
</evidence>
<dbReference type="InterPro" id="IPR032710">
    <property type="entry name" value="NTF2-like_dom_sf"/>
</dbReference>
<feature type="DNA-binding region" description="OmpR/PhoB-type" evidence="5">
    <location>
        <begin position="1"/>
        <end position="59"/>
    </location>
</feature>
<dbReference type="SMART" id="SM00044">
    <property type="entry name" value="CYCc"/>
    <property type="match status" value="1"/>
</dbReference>
<dbReference type="EMBL" id="CP092488">
    <property type="protein sequence ID" value="UMB72220.1"/>
    <property type="molecule type" value="Genomic_DNA"/>
</dbReference>
<evidence type="ECO:0000256" key="1">
    <source>
        <dbReference type="ARBA" id="ARBA00005820"/>
    </source>
</evidence>
<reference evidence="8" key="1">
    <citation type="submission" date="2022-08" db="EMBL/GenBank/DDBJ databases">
        <title>Whole genome sequencing of non-tuberculosis mycobacteria type-strains.</title>
        <authorList>
            <person name="Igarashi Y."/>
            <person name="Osugi A."/>
            <person name="Mitarai S."/>
        </authorList>
    </citation>
    <scope>NUCLEOTIDE SEQUENCE</scope>
    <source>
        <strain evidence="8">DSM 45127</strain>
    </source>
</reference>
<dbReference type="SUPFAM" id="SSF48452">
    <property type="entry name" value="TPR-like"/>
    <property type="match status" value="2"/>
</dbReference>
<accession>A0ABY3VSV3</accession>
<dbReference type="InterPro" id="IPR019734">
    <property type="entry name" value="TPR_rpt"/>
</dbReference>
<dbReference type="Pfam" id="PF00211">
    <property type="entry name" value="Guanylate_cyc"/>
    <property type="match status" value="1"/>
</dbReference>
<proteinExistence type="inferred from homology"/>
<name>A0ABY3VSV3_9MYCO</name>
<evidence type="ECO:0000313" key="8">
    <source>
        <dbReference type="EMBL" id="UMB72220.1"/>
    </source>
</evidence>
<dbReference type="PROSITE" id="PS51755">
    <property type="entry name" value="OMPR_PHOB"/>
    <property type="match status" value="1"/>
</dbReference>
<dbReference type="CDD" id="cd07302">
    <property type="entry name" value="CHD"/>
    <property type="match status" value="1"/>
</dbReference>
<protein>
    <submittedName>
        <fullName evidence="8">AAA family ATPase</fullName>
    </submittedName>
</protein>
<dbReference type="PANTHER" id="PTHR16305">
    <property type="entry name" value="TESTICULAR SOLUBLE ADENYLYL CYCLASE"/>
    <property type="match status" value="1"/>
</dbReference>
<evidence type="ECO:0000256" key="3">
    <source>
        <dbReference type="ARBA" id="ARBA00022840"/>
    </source>
</evidence>
<dbReference type="SUPFAM" id="SSF54427">
    <property type="entry name" value="NTF2-like"/>
    <property type="match status" value="8"/>
</dbReference>
<dbReference type="SMART" id="SM00028">
    <property type="entry name" value="TPR"/>
    <property type="match status" value="6"/>
</dbReference>
<dbReference type="Proteomes" id="UP001055336">
    <property type="component" value="Chromosome"/>
</dbReference>
<feature type="domain" description="OmpR/PhoB-type" evidence="7">
    <location>
        <begin position="1"/>
        <end position="59"/>
    </location>
</feature>
<dbReference type="PANTHER" id="PTHR16305:SF35">
    <property type="entry name" value="TRANSCRIPTIONAL ACTIVATOR DOMAIN"/>
    <property type="match status" value="1"/>
</dbReference>
<sequence>MLGLSGGSVVSAETLLELLWGDDPPRTAAKALQTHISALRRALGDGFVRTQGSGWVLNPPATDASRYKQLTKTGRDAVGAGDITQAVACFEEALALWRGTPELPDNRRGIAEKTRWIESHAALVEDRADALLATGRAAEIIGELEAAVADAPLRERRWGQLMLALYRAGRQGEALAAYRRARSLLADELGVDPGTELRRLEAAIVAQDNALDAPVLQQASSVMRAVTFMLTDIEGSTAAWEADSGAMAVALARHDELVEQIVTSRGGRLIKTRGEGDATFSVFDRPSGAAAAAMELQDAMSQEPWSLREPMRVRVALHTGEAELRDGDYFGRAVNRAARLRSLADGGQILCSGATAELVIDTLPDNVVLADLGMRHLKNLARPEHVFELRVEADDGRSQPPTAEEPFERPALPAVLTGPGPFVGRVEELARLSFGWQAALSGGTRSVLIAGEPGVGKTRLGGEWSQQAYGQGAIVLYGRCDEDLGAPYQPFAEALRSLVPCIGSQRLRALRGVEALLALVPGLTDVLPDLAAPTRSDPDTERYALFDAVVAVMEAASAGAPVVLILDDLHWAAKPTLLLLRHVLRFGEHARVQIVGTYRSTDLDRSHPLAAMLADLHRDGTAERINLAGLDGQDVTAYVAEAGYGDEDLAAALASVTGGNPFFLIEALRHVEESGGKWDQSTLPQGVREAVSRRLSRLPEATNKALAAAAVVGSRFPVDLVEQVVEQDLVDAFEDASKAGIIIEEPGGRYRFNHAIVRQSLLAELASVRRMRLHQRIAATLEAQPGYDDERLAELAHHYFECAWAGNASKAVEYCRRAADQAMARLAYEGAADLYDRALHAMEEIDDELPDREDQAAQLLVARCEASLAAGDVTSAKGAIAQLRSATVDSTRLAAWATCFEGQLSMLTDPERLDEVEAALRTAAQELAGLGDAAGEATAHTVRAGCLARLGRVGDCEIALDEALTAARRAGEHRRVNGVLANAPLAALWGPNPVPRAGGRCLDVVRLLRITTDSPAVEATSTRCQAVLEAFRGRAAAARRMIDAARRTVTDLGLRHALMEVEQFAGIVELVVGEPAEAEPHLRKAYNGFRRMGLDADTAETAALLGRACLNVGRTDEADELCSESEKLAGHALKPSIAWRVLRAHLLSRSGSHDEARRIAEAAVSLAERTDALVDHGDACFSLALVLDAAGDAARARAVAEQAAELYERKGAVALAERARSVLGAPVPPAAPVVSEVPPIKPDNEAVRVGERVMDAIHRSAWDEVDRLFAPDVTVESRRKVVGLTVRSDTALHHLRHEIDSGTVQVTHVMVAARGDRLALSRLTTSFADDSPGAPRDELLQVYMIDETGRVARQIWFDVEDLDAAMAELDALHVRLERETGRQASSVGNRATAVFERFWSCSAAGDWDAVAQLIADEFHGTDHRRVVNGGNQKGRELVIESMRISGDIGFTLTMTRVMAIRGERLALTRVRASGRDSDAIQDEALNIVEIDADGKIISIAVFDLDDFDTAVAELDARYMAGEAAVYADTWSPIARSYAAMCRGGQPPITPDAVTIDHRRATAYGPSKLRAFIETMRETRQEIRPFVESVHRLNERGAVVSYAARGNSAQGFEAEWQGINVAMVDGDVVCHIEFFDETDLDAAIATFDRLCGLSRRLENIASRVAERFWECFTSRDWASMATLLDEEVAVDDRRPATNAGLRFGRDAEIEDSKAAAKVGFTTLTPNVVATRGERLVLSRTQATGQDPDAIRIDVLHLIETDTAGHITALVVFEVDDFASAIEELDARYLAGEAASHAHAWSMIAESYAALARQEFSAISPQAAFVDHRRGTSFGPTSFKAVVHVGWDLGQDIRPYIEAVHRLTDIGGVCAFSAHGTSDQGFDAEWRGLSLTTIDGDVFDRCEFFDEVDLDKALRRFDELDRPPTRLANAATRAFDHMWASFAVRDWAAIAEVVADDEIVEDRRRVVNAGVRQGRDAGIEELRTAAELGFTITMESVIAVRGDRLALIRVRAAGRDPEAIQNDAANLVELDADGKIGHVVVFDFEDFDAAIAELDARYTTGEAAAYSHTWSVIANTLTAHNRREIAPSTSDVVSIDHRRAAAFGPGEGPDYLRAGWELGQTLDLYVENVHRINRLGAVFTWAGNGSSHDGFDAERRGTTLMEVDGDLVSRIEVFDDLDVDVALARFDETCCPTKRLQNAASRVWERFEVSYPARDWPAIADLLADSVYTDDRRRPINSGVRRGPDALIAEMVALADVGIDVTSEVVATRGERLALSRLRTAGHDQGPEGFGSLDLDVLEVGPDGRGIARVVFNLDDFDSAITELDARYLAGEAAPYATTWSVISASYAAINRQQLPPITQDWINVDHRREVAMGTDDLFTYISAETVPNPNNRTYVEAVHRLGGHGALVTYAAKEVSREGFDAEWRGVAIIAVEGELVSRIELFDEADVDRAVARFDELARPTHLLANAATRATERLRACFTTHDWSGLTDVLAEDLVADDRRRVVGLGIRRGREANLADIRVGADIGTEDITSTVIATRGDRLSLDRARFCMNDQHLDALSTELLSLVGVDDSGRMSVCLMLDSDDLDGAIAELDAQYLAGEAAPYSKVWLTLMRGYAALNRHEMPPLTPDALNVDHRRARGFAPGDLAVWLDASWDLMPDASMYVATVHRLSEAGAVVTQVVRGTTHDGFDAEWRELVMLTSAGDRMSGVELFDEEDFDTALARFEGLTRRQSGPQNLATQISERFADHFAQRDWDGMENLLAENLLSEDRRSVVNAGVRRGRDADMANWRATADLWATVDWSTVAIRGERLALLRFVFTNDESREAFAATALAVVEVNGDSRIEQTVIFEPDKLEAAIEELDRRYLAGEAAAHFRTWSVIAQAYAALNRNELPAVSSDFVDIDHRSLTSINSGDLMAYLRVGIDDAPRTNLYVEAVHRLTDAGAITTHVANGTTPGGFDAEWRITNVITVRDRLINRCEMFDEADLDAALATFDAIDTSKCLGPANTASHVEQRFMNHFGTRDWDAIAGMIANDFCMHDRRRTVSSGVSRGREGEIAALKAIADVGVTGMTPTVIAVRGERLALADYFVSDRWGGTHALSVVEIDEEDRIAARVGFDLEDFDAAIAELDARYAAGEAADHVYMWSLIVDMHAAVNRRELPSTTENHVYIDHRPLVSVEGVDLAASLRALWGVSSKSSVYVEAVHRLDDSAAVVSQMVKATTREGLDTELRIIEVVTVDAGRLSRIEVFDETHLNAALTKFDELVSQTKGPENVASQIYERFLERFAARDWEAVARTLRNDIANDDRRRVVSAGVLHGRDATVASMRAAADLGVSAIATTVVATRGDRLLLGRDHFSVGDPSESNFAEVLGIIEVDADDRIVARVSFDVNDFDAAIEELDARYLAGEAAVHAQTWATARRIRSAYNRHDVLPTTPDWVNIDHRRGRAFAAGEATSYVRATYDVAPDVRGHVEAVHRLSDVGMVVTSVLVGTSSAGFSFEWREVALFVFEGDLIRRFEVFDEADLNAALARFDELSRTVQPENDAVHLIERLRAAFATRDWTAAAELLSDEIYTDDRRRLVNAGLRHGRDAEIDSLRAAAEVGSATIDSAILATRGERLALGNFRFSAQDRQSPAFHAEMLGVIEVDSATRAAAIVVFDPDDIAAAIEELDARYLAGEAAAHAHTWSVIAEFQAAVSRREVPETTSHPGYIDHRLVAGVDGVDLRAAIRGALDVTSNFVAYAEVVHRLDDRGAVYTQTMKGASLDGFDFEWRMIELQIVDGDLLSRVEVFDEADLDAALARFDELIRTPLPENDAIRAWARLIDAFNRRDIENYVAVSNSEMRYEDRRRGMRDEFEGRVEQRRAVLAMFNATPTSIKMTSQPMATRGSRLALMRVVYFDTAHADRPTTVEMLQIAEVDDRGLLCYSVSFDPSEIDAAFDELDARYLAGEAAAYADTWSTIMWTTAAFNRHDIPAMSTDLKSFDHRRGIAFAPGEIIPYMQATLDVASDIKLHVETVHRLTELGVVVTHVAYGTSGEGFSAEWRENALLTVKDNLVNRFEMFDETDVDVAVARLEELRKG</sequence>
<keyword evidence="4 5" id="KW-0238">DNA-binding</keyword>
<dbReference type="SUPFAM" id="SSF55073">
    <property type="entry name" value="Nucleotide cyclase"/>
    <property type="match status" value="1"/>
</dbReference>
<gene>
    <name evidence="8" type="ORF">MKK62_09865</name>
</gene>
<dbReference type="InterPro" id="IPR011990">
    <property type="entry name" value="TPR-like_helical_dom_sf"/>
</dbReference>
<dbReference type="Gene3D" id="3.30.70.1230">
    <property type="entry name" value="Nucleotide cyclase"/>
    <property type="match status" value="1"/>
</dbReference>
<dbReference type="InterPro" id="IPR016032">
    <property type="entry name" value="Sig_transdc_resp-reg_C-effctor"/>
</dbReference>